<keyword evidence="1" id="KW-1133">Transmembrane helix</keyword>
<evidence type="ECO:0000313" key="2">
    <source>
        <dbReference type="EMBL" id="MFC7198468.1"/>
    </source>
</evidence>
<keyword evidence="1" id="KW-0812">Transmembrane</keyword>
<dbReference type="EMBL" id="JBHTAR010000004">
    <property type="protein sequence ID" value="MFC7198468.1"/>
    <property type="molecule type" value="Genomic_DNA"/>
</dbReference>
<evidence type="ECO:0000313" key="3">
    <source>
        <dbReference type="Proteomes" id="UP001596447"/>
    </source>
</evidence>
<proteinExistence type="predicted"/>
<feature type="transmembrane region" description="Helical" evidence="1">
    <location>
        <begin position="12"/>
        <end position="33"/>
    </location>
</feature>
<name>A0ABD5YXI7_9EURY</name>
<comment type="caution">
    <text evidence="2">The sequence shown here is derived from an EMBL/GenBank/DDBJ whole genome shotgun (WGS) entry which is preliminary data.</text>
</comment>
<keyword evidence="1" id="KW-0472">Membrane</keyword>
<protein>
    <submittedName>
        <fullName evidence="2">Uncharacterized protein</fullName>
    </submittedName>
</protein>
<organism evidence="2 3">
    <name type="scientific">Halospeciosus flavus</name>
    <dbReference type="NCBI Taxonomy" id="3032283"/>
    <lineage>
        <taxon>Archaea</taxon>
        <taxon>Methanobacteriati</taxon>
        <taxon>Methanobacteriota</taxon>
        <taxon>Stenosarchaea group</taxon>
        <taxon>Halobacteria</taxon>
        <taxon>Halobacteriales</taxon>
        <taxon>Halobacteriaceae</taxon>
        <taxon>Halospeciosus</taxon>
    </lineage>
</organism>
<feature type="transmembrane region" description="Helical" evidence="1">
    <location>
        <begin position="39"/>
        <end position="58"/>
    </location>
</feature>
<keyword evidence="3" id="KW-1185">Reference proteome</keyword>
<dbReference type="AlphaFoldDB" id="A0ABD5YXI7"/>
<dbReference type="RefSeq" id="WP_382215934.1">
    <property type="nucleotide sequence ID" value="NZ_JBHTAR010000004.1"/>
</dbReference>
<reference evidence="2 3" key="1">
    <citation type="journal article" date="2019" name="Int. J. Syst. Evol. Microbiol.">
        <title>The Global Catalogue of Microorganisms (GCM) 10K type strain sequencing project: providing services to taxonomists for standard genome sequencing and annotation.</title>
        <authorList>
            <consortium name="The Broad Institute Genomics Platform"/>
            <consortium name="The Broad Institute Genome Sequencing Center for Infectious Disease"/>
            <person name="Wu L."/>
            <person name="Ma J."/>
        </authorList>
    </citation>
    <scope>NUCLEOTIDE SEQUENCE [LARGE SCALE GENOMIC DNA]</scope>
    <source>
        <strain evidence="2 3">XZGYJ-43</strain>
    </source>
</reference>
<gene>
    <name evidence="2" type="ORF">ACFQJ9_03195</name>
</gene>
<evidence type="ECO:0000256" key="1">
    <source>
        <dbReference type="SAM" id="Phobius"/>
    </source>
</evidence>
<accession>A0ABD5YXI7</accession>
<dbReference type="Proteomes" id="UP001596447">
    <property type="component" value="Unassembled WGS sequence"/>
</dbReference>
<sequence length="63" mass="6401">MGVNTWLEAQSLRGQALIGAVLVAIVTFALNYSSGPVPAAGIALGTGVVMGGAYYLGLRTFSE</sequence>